<feature type="compositionally biased region" description="Polar residues" evidence="1">
    <location>
        <begin position="438"/>
        <end position="450"/>
    </location>
</feature>
<feature type="compositionally biased region" description="Basic residues" evidence="1">
    <location>
        <begin position="77"/>
        <end position="87"/>
    </location>
</feature>
<keyword evidence="4" id="KW-1185">Reference proteome</keyword>
<dbReference type="AlphaFoldDB" id="A0AAD2GA86"/>
<feature type="compositionally biased region" description="Basic residues" evidence="1">
    <location>
        <begin position="340"/>
        <end position="351"/>
    </location>
</feature>
<feature type="compositionally biased region" description="Basic residues" evidence="1">
    <location>
        <begin position="260"/>
        <end position="269"/>
    </location>
</feature>
<feature type="compositionally biased region" description="Basic residues" evidence="1">
    <location>
        <begin position="149"/>
        <end position="164"/>
    </location>
</feature>
<feature type="compositionally biased region" description="Basic and acidic residues" evidence="1">
    <location>
        <begin position="11"/>
        <end position="21"/>
    </location>
</feature>
<feature type="compositionally biased region" description="Low complexity" evidence="1">
    <location>
        <begin position="1078"/>
        <end position="1097"/>
    </location>
</feature>
<evidence type="ECO:0000313" key="4">
    <source>
        <dbReference type="Proteomes" id="UP001295423"/>
    </source>
</evidence>
<gene>
    <name evidence="3" type="ORF">CYCCA115_LOCUS22640</name>
</gene>
<comment type="caution">
    <text evidence="3">The sequence shown here is derived from an EMBL/GenBank/DDBJ whole genome shotgun (WGS) entry which is preliminary data.</text>
</comment>
<feature type="compositionally biased region" description="Basic and acidic residues" evidence="1">
    <location>
        <begin position="689"/>
        <end position="701"/>
    </location>
</feature>
<sequence>MSTRNQQSEPGDQRKRQDEGATMHGLPSNSAATDDDPPSNLNIRELQSPDNRRGRSSKSPRTPRGSNFKKSSPSRSSSHHNRRRKSNEKRAESRSNSHGRSDDSKELSPTRRRRKLSADRDSNYATSDDSKEMSLSPRPRKSSGDRGSRHSSRHRSGSRHSSRPRRADVELNLTPRRKSSTGRVKSSPRNRSYSADGISSSDRRKSADKLSKSDRHSMSRSDHGGRSSRDRRNSGDGKRHSGDGRRYSNGGSDKKSSSRSPRRGGKRTVPRPLDFRSKPSKGDTSTEIVSSAAPLAGAIDSDGESDADSENAIQPDVEADRMKADEEVERMKDASARNRSSSRNRSSKPAKRTSTDTLGSMAVLTESDDDSDDNSDHAILPDEEAERMIDTSNRSRSSSRHRTSKPAKRTSTDTLGSMAVLTESDGEADDNSERAINPETQPASLLSPSNTSKRTKASRKKSKSSRGSLESMFSPSSATVATSMTSATTSTLYGNADEDVKAKAKASKGSFPPATVPGVQFTPSYSAVSKKAKVPKESLEHFMLSPSGGATVATNMSAATTSTLYGNGDEDAKAKAKASRGSSQYASNPGVESVSMAASVGGESTSSSAVGTLYGSDADAKAKARAGRGGSTYAANPGVERVALTAAMGPVAENVDEEKGGEEPVARPVSIGGTDSESDSHPIGQSQIHNDDQRKKEEKKEGKKKRRRGVVFCLLCCFLLLGAGIAVWFFVFRNDGSDQDSQINTSGIQDPSTAPSSQATTIFAPGPSGSVPGSPTGAPVLEELLFEPPSQSNCDAIAKNETIAGRDELDNADFGLGLEVVLSENTTMTRSLVDDLLIAIQEKILPSIAGCNIRADEFVEAWRFVIFDAFVSGNAKPDETCKNEELVAQNCHRVNVQLDVFLKGVVRFLDIIRLISDEEVNIANNLELSDPFSIIQLVEIDSLTPTNAPTTMPSDAPSSSPSKGPTSMPTSLPTRSPSKSPTQMPTVPGQTRVPSVEPSLAPSASPTATTVPTALLVVPTAFPTEGPSSRPSMAPIVDPTPPPTKSPTKSPTKNPTESPSTLPSMAPVVGPTPPPTKNPTKFPTVSPSARPSNAPVVGPTPPPTKNPSKSPTVFPSAMPSPRPTPFPTVRPSATPSKSPTKTPSAAPTKPPTKRPTEAPTKRPSTSPSSKPSSSPSTSPIVQTVSFVVLAEGSRCPQGGRDTFFSVRAISSLEECFDLCVNAAGCSKFSYSESNSGVNCGGCNDNAPLTTSTDFIVYQLNP</sequence>
<keyword evidence="2" id="KW-0472">Membrane</keyword>
<feature type="compositionally biased region" description="Basic and acidic residues" evidence="1">
    <location>
        <begin position="116"/>
        <end position="132"/>
    </location>
</feature>
<feature type="region of interest" description="Disordered" evidence="1">
    <location>
        <begin position="740"/>
        <end position="761"/>
    </location>
</feature>
<dbReference type="Proteomes" id="UP001295423">
    <property type="component" value="Unassembled WGS sequence"/>
</dbReference>
<feature type="region of interest" description="Disordered" evidence="1">
    <location>
        <begin position="564"/>
        <end position="613"/>
    </location>
</feature>
<feature type="region of interest" description="Disordered" evidence="1">
    <location>
        <begin position="1022"/>
        <end position="1179"/>
    </location>
</feature>
<evidence type="ECO:0000256" key="1">
    <source>
        <dbReference type="SAM" id="MobiDB-lite"/>
    </source>
</evidence>
<feature type="compositionally biased region" description="Basic residues" evidence="1">
    <location>
        <begin position="397"/>
        <end position="408"/>
    </location>
</feature>
<feature type="compositionally biased region" description="Low complexity" evidence="1">
    <location>
        <begin position="998"/>
        <end position="1008"/>
    </location>
</feature>
<feature type="compositionally biased region" description="Low complexity" evidence="1">
    <location>
        <begin position="1161"/>
        <end position="1179"/>
    </location>
</feature>
<keyword evidence="2" id="KW-0812">Transmembrane</keyword>
<reference evidence="3" key="1">
    <citation type="submission" date="2023-08" db="EMBL/GenBank/DDBJ databases">
        <authorList>
            <person name="Audoor S."/>
            <person name="Bilcke G."/>
        </authorList>
    </citation>
    <scope>NUCLEOTIDE SEQUENCE</scope>
</reference>
<dbReference type="EMBL" id="CAKOGP040002314">
    <property type="protein sequence ID" value="CAJ1967156.1"/>
    <property type="molecule type" value="Genomic_DNA"/>
</dbReference>
<feature type="region of interest" description="Disordered" evidence="1">
    <location>
        <begin position="945"/>
        <end position="1008"/>
    </location>
</feature>
<feature type="compositionally biased region" description="Pro residues" evidence="1">
    <location>
        <begin position="1118"/>
        <end position="1128"/>
    </location>
</feature>
<feature type="compositionally biased region" description="Low complexity" evidence="1">
    <location>
        <begin position="1046"/>
        <end position="1061"/>
    </location>
</feature>
<evidence type="ECO:0000256" key="2">
    <source>
        <dbReference type="SAM" id="Phobius"/>
    </source>
</evidence>
<feature type="region of interest" description="Disordered" evidence="1">
    <location>
        <begin position="653"/>
        <end position="702"/>
    </location>
</feature>
<proteinExistence type="predicted"/>
<name>A0AAD2GA86_9STRA</name>
<feature type="compositionally biased region" description="Basic residues" evidence="1">
    <location>
        <begin position="453"/>
        <end position="464"/>
    </location>
</feature>
<feature type="compositionally biased region" description="Basic and acidic residues" evidence="1">
    <location>
        <begin position="318"/>
        <end position="336"/>
    </location>
</feature>
<feature type="transmembrane region" description="Helical" evidence="2">
    <location>
        <begin position="709"/>
        <end position="731"/>
    </location>
</feature>
<feature type="compositionally biased region" description="Polar residues" evidence="1">
    <location>
        <begin position="1"/>
        <end position="10"/>
    </location>
</feature>
<feature type="compositionally biased region" description="Basic and acidic residues" evidence="1">
    <location>
        <begin position="201"/>
        <end position="256"/>
    </location>
</feature>
<accession>A0AAD2GA86</accession>
<organism evidence="3 4">
    <name type="scientific">Cylindrotheca closterium</name>
    <dbReference type="NCBI Taxonomy" id="2856"/>
    <lineage>
        <taxon>Eukaryota</taxon>
        <taxon>Sar</taxon>
        <taxon>Stramenopiles</taxon>
        <taxon>Ochrophyta</taxon>
        <taxon>Bacillariophyta</taxon>
        <taxon>Bacillariophyceae</taxon>
        <taxon>Bacillariophycidae</taxon>
        <taxon>Bacillariales</taxon>
        <taxon>Bacillariaceae</taxon>
        <taxon>Cylindrotheca</taxon>
    </lineage>
</organism>
<protein>
    <recommendedName>
        <fullName evidence="5">Apple domain-containing protein</fullName>
    </recommendedName>
</protein>
<feature type="compositionally biased region" description="Basic and acidic residues" evidence="1">
    <location>
        <begin position="88"/>
        <end position="109"/>
    </location>
</feature>
<dbReference type="PANTHER" id="PTHR36489">
    <property type="entry name" value="PROTEIN-COUPLED RECEPTOR GPR1, PUTATIVE-RELATED"/>
    <property type="match status" value="1"/>
</dbReference>
<feature type="compositionally biased region" description="Low complexity" evidence="1">
    <location>
        <begin position="66"/>
        <end position="76"/>
    </location>
</feature>
<feature type="region of interest" description="Disordered" evidence="1">
    <location>
        <begin position="1"/>
        <end position="481"/>
    </location>
</feature>
<feature type="compositionally biased region" description="Low complexity" evidence="1">
    <location>
        <begin position="1130"/>
        <end position="1147"/>
    </location>
</feature>
<evidence type="ECO:0000313" key="3">
    <source>
        <dbReference type="EMBL" id="CAJ1967156.1"/>
    </source>
</evidence>
<feature type="compositionally biased region" description="Polar residues" evidence="1">
    <location>
        <begin position="181"/>
        <end position="200"/>
    </location>
</feature>
<dbReference type="PANTHER" id="PTHR36489:SF2">
    <property type="entry name" value="APPLE DOMAIN-CONTAINING PROTEIN"/>
    <property type="match status" value="1"/>
</dbReference>
<evidence type="ECO:0008006" key="5">
    <source>
        <dbReference type="Google" id="ProtNLM"/>
    </source>
</evidence>
<feature type="compositionally biased region" description="Polar residues" evidence="1">
    <location>
        <begin position="945"/>
        <end position="993"/>
    </location>
</feature>
<keyword evidence="2" id="KW-1133">Transmembrane helix</keyword>